<dbReference type="GeneID" id="23618289"/>
<proteinExistence type="predicted"/>
<dbReference type="KEGG" id="apro:F751_6898"/>
<feature type="compositionally biased region" description="Basic and acidic residues" evidence="1">
    <location>
        <begin position="26"/>
        <end position="52"/>
    </location>
</feature>
<accession>A0A087SDX6</accession>
<organism evidence="2 3">
    <name type="scientific">Auxenochlorella protothecoides</name>
    <name type="common">Green microalga</name>
    <name type="synonym">Chlorella protothecoides</name>
    <dbReference type="NCBI Taxonomy" id="3075"/>
    <lineage>
        <taxon>Eukaryota</taxon>
        <taxon>Viridiplantae</taxon>
        <taxon>Chlorophyta</taxon>
        <taxon>core chlorophytes</taxon>
        <taxon>Trebouxiophyceae</taxon>
        <taxon>Chlorellales</taxon>
        <taxon>Chlorellaceae</taxon>
        <taxon>Auxenochlorella</taxon>
    </lineage>
</organism>
<evidence type="ECO:0000256" key="1">
    <source>
        <dbReference type="SAM" id="MobiDB-lite"/>
    </source>
</evidence>
<dbReference type="EMBL" id="KL662101">
    <property type="protein sequence ID" value="KFM23930.1"/>
    <property type="molecule type" value="Genomic_DNA"/>
</dbReference>
<evidence type="ECO:0000313" key="3">
    <source>
        <dbReference type="Proteomes" id="UP000028924"/>
    </source>
</evidence>
<dbReference type="RefSeq" id="XP_011396808.1">
    <property type="nucleotide sequence ID" value="XM_011398506.1"/>
</dbReference>
<dbReference type="Proteomes" id="UP000028924">
    <property type="component" value="Unassembled WGS sequence"/>
</dbReference>
<protein>
    <submittedName>
        <fullName evidence="2">Uncharacterized protein</fullName>
    </submittedName>
</protein>
<name>A0A087SDX6_AUXPR</name>
<feature type="region of interest" description="Disordered" evidence="1">
    <location>
        <begin position="26"/>
        <end position="53"/>
    </location>
</feature>
<keyword evidence="3" id="KW-1185">Reference proteome</keyword>
<sequence length="103" mass="11462">MAADRTDPPDRMLELPALEEMELREEELRRQREAAELGHDEATQNDETRVQRDPAAASIISTAALAPGFQYDNVFGVDPGRASVSTYVDIKSNKSHQISTKSF</sequence>
<reference evidence="2 3" key="1">
    <citation type="journal article" date="2014" name="BMC Genomics">
        <title>Oil accumulation mechanisms of the oleaginous microalga Chlorella protothecoides revealed through its genome, transcriptomes, and proteomes.</title>
        <authorList>
            <person name="Gao C."/>
            <person name="Wang Y."/>
            <person name="Shen Y."/>
            <person name="Yan D."/>
            <person name="He X."/>
            <person name="Dai J."/>
            <person name="Wu Q."/>
        </authorList>
    </citation>
    <scope>NUCLEOTIDE SEQUENCE [LARGE SCALE GENOMIC DNA]</scope>
    <source>
        <strain evidence="2 3">0710</strain>
    </source>
</reference>
<gene>
    <name evidence="2" type="ORF">F751_6898</name>
</gene>
<dbReference type="AlphaFoldDB" id="A0A087SDX6"/>
<evidence type="ECO:0000313" key="2">
    <source>
        <dbReference type="EMBL" id="KFM23930.1"/>
    </source>
</evidence>